<evidence type="ECO:0000256" key="3">
    <source>
        <dbReference type="ARBA" id="ARBA00022618"/>
    </source>
</evidence>
<keyword evidence="9 10" id="KW-0137">Centromere</keyword>
<evidence type="ECO:0000313" key="15">
    <source>
        <dbReference type="WBParaSite" id="PDA_v2.g8407.t1"/>
    </source>
</evidence>
<dbReference type="PANTHER" id="PTHR10643">
    <property type="entry name" value="KINETOCHORE PROTEIN NDC80"/>
    <property type="match status" value="1"/>
</dbReference>
<evidence type="ECO:0000256" key="2">
    <source>
        <dbReference type="ARBA" id="ARBA00022454"/>
    </source>
</evidence>
<feature type="coiled-coil region" evidence="11">
    <location>
        <begin position="351"/>
        <end position="385"/>
    </location>
</feature>
<name>A0A914R9U0_9BILA</name>
<dbReference type="GO" id="GO:0051315">
    <property type="term" value="P:attachment of mitotic spindle microtubules to kinetochore"/>
    <property type="evidence" value="ECO:0007669"/>
    <property type="project" value="UniProtKB-UniRule"/>
</dbReference>
<keyword evidence="5 10" id="KW-0995">Kinetochore</keyword>
<comment type="subcellular location">
    <subcellularLocation>
        <location evidence="10">Chromosome</location>
        <location evidence="10">Centromere</location>
        <location evidence="10">Kinetochore</location>
    </subcellularLocation>
    <subcellularLocation>
        <location evidence="10">Nucleus</location>
    </subcellularLocation>
</comment>
<dbReference type="InterPro" id="IPR005550">
    <property type="entry name" value="Kinetochore_Ndc80"/>
</dbReference>
<feature type="region of interest" description="Disordered" evidence="12">
    <location>
        <begin position="128"/>
        <end position="154"/>
    </location>
</feature>
<dbReference type="WBParaSite" id="PDA_v2.g8407.t1">
    <property type="protein sequence ID" value="PDA_v2.g8407.t1"/>
    <property type="gene ID" value="PDA_v2.g8407"/>
</dbReference>
<dbReference type="InterPro" id="IPR055260">
    <property type="entry name" value="Ndc80_CH"/>
</dbReference>
<evidence type="ECO:0000256" key="9">
    <source>
        <dbReference type="ARBA" id="ARBA00023328"/>
    </source>
</evidence>
<dbReference type="InterPro" id="IPR038273">
    <property type="entry name" value="Ndc80_sf"/>
</dbReference>
<comment type="similarity">
    <text evidence="1 10">Belongs to the NDC80/HEC1 family.</text>
</comment>
<evidence type="ECO:0000259" key="13">
    <source>
        <dbReference type="Pfam" id="PF03801"/>
    </source>
</evidence>
<evidence type="ECO:0000256" key="4">
    <source>
        <dbReference type="ARBA" id="ARBA00022776"/>
    </source>
</evidence>
<keyword evidence="7 10" id="KW-0539">Nucleus</keyword>
<comment type="subunit">
    <text evidence="10">Component of the NDC80 complex.</text>
</comment>
<feature type="domain" description="Kinetochore protein Ndc80 CH" evidence="13">
    <location>
        <begin position="160"/>
        <end position="284"/>
    </location>
</feature>
<proteinExistence type="inferred from homology"/>
<evidence type="ECO:0000313" key="14">
    <source>
        <dbReference type="Proteomes" id="UP000887578"/>
    </source>
</evidence>
<dbReference type="PANTHER" id="PTHR10643:SF2">
    <property type="entry name" value="KINETOCHORE PROTEIN NDC80 HOMOLOG"/>
    <property type="match status" value="1"/>
</dbReference>
<keyword evidence="2 10" id="KW-0158">Chromosome</keyword>
<keyword evidence="14" id="KW-1185">Reference proteome</keyword>
<evidence type="ECO:0000256" key="11">
    <source>
        <dbReference type="SAM" id="Coils"/>
    </source>
</evidence>
<keyword evidence="3 10" id="KW-0132">Cell division</keyword>
<dbReference type="GO" id="GO:0051301">
    <property type="term" value="P:cell division"/>
    <property type="evidence" value="ECO:0007669"/>
    <property type="project" value="UniProtKB-UniRule"/>
</dbReference>
<dbReference type="Proteomes" id="UP000887578">
    <property type="component" value="Unplaced"/>
</dbReference>
<dbReference type="Pfam" id="PF03801">
    <property type="entry name" value="Ndc80_HEC"/>
    <property type="match status" value="1"/>
</dbReference>
<dbReference type="AlphaFoldDB" id="A0A914R9U0"/>
<evidence type="ECO:0000256" key="12">
    <source>
        <dbReference type="SAM" id="MobiDB-lite"/>
    </source>
</evidence>
<evidence type="ECO:0000256" key="10">
    <source>
        <dbReference type="RuleBase" id="RU368072"/>
    </source>
</evidence>
<accession>A0A914R9U0</accession>
<feature type="compositionally biased region" description="Polar residues" evidence="12">
    <location>
        <begin position="140"/>
        <end position="152"/>
    </location>
</feature>
<evidence type="ECO:0000256" key="5">
    <source>
        <dbReference type="ARBA" id="ARBA00022838"/>
    </source>
</evidence>
<evidence type="ECO:0000256" key="7">
    <source>
        <dbReference type="ARBA" id="ARBA00023242"/>
    </source>
</evidence>
<sequence length="729" mass="84517">MAAVTKALYHLVNFINVYIFENNIITDIAAYEKSIEAAAADPCSERNKENLKNGIFGLQRNEKQLFPSTFILQDPFEFPRQQSDKISEPELSQYKASQRLFNINEASKARLTMDDRFRTLRTPMQSAGRNSLASFGRPSLFNQGNNRNSSRPSDVGRFSYGITASAVKKNIAVKKSRNVRDKAHIEEQREIIRDFLSEKESRIDPKFLLSPTAGQFQAAFEFIYTHLDPDYHASPSTFKEEFPTIMKLLQYPLQIKTSTMTAASSSTSWPYLLDALGYLVTFVIKVETLDVMALMKRNENVSEMGDDGQTNFRRYHSYDYFTKCFNKQKSEKVSEDGFKQEFEVFRANVMQNENMSEFEEIEKEKIALQEELDDLKKECQEDQCAELEEAESQYPKDIKALANYLETANECYQKLLGENENLQKGIIDREEALKNIQNEIGEKREKIKAQPISGQKAREATIQLAEMRERYKSVRADHEKFKEEPTKLQGTLFKLLSSIREHVAVLGGKISEVAEDFYSRDEHSQHGFSELNNDRPMDIEAVEKRLAHFSEMYRKLKNRIAEDMEHKRRQIQCNKDATDECERAIERMNISTKKYVQDGNAKIKELERCNNELKYEKNCLDVEANVLYEKQKLADEKLQKVMKELERLQVQIGDVEVKYGKRKSELEDEYVKLTDGYIEKASMEVEKHEHIRKIQKEQDDSIGVLLDQHTDLINRVSLMNDDDNDTTSG</sequence>
<organism evidence="14 15">
    <name type="scientific">Panagrolaimus davidi</name>
    <dbReference type="NCBI Taxonomy" id="227884"/>
    <lineage>
        <taxon>Eukaryota</taxon>
        <taxon>Metazoa</taxon>
        <taxon>Ecdysozoa</taxon>
        <taxon>Nematoda</taxon>
        <taxon>Chromadorea</taxon>
        <taxon>Rhabditida</taxon>
        <taxon>Tylenchina</taxon>
        <taxon>Panagrolaimomorpha</taxon>
        <taxon>Panagrolaimoidea</taxon>
        <taxon>Panagrolaimidae</taxon>
        <taxon>Panagrolaimus</taxon>
    </lineage>
</organism>
<dbReference type="Gene3D" id="1.10.418.30">
    <property type="entry name" value="Ncd80 complex, Ncd80 subunit"/>
    <property type="match status" value="1"/>
</dbReference>
<keyword evidence="8 10" id="KW-0131">Cell cycle</keyword>
<dbReference type="GO" id="GO:0031262">
    <property type="term" value="C:Ndc80 complex"/>
    <property type="evidence" value="ECO:0007669"/>
    <property type="project" value="UniProtKB-UniRule"/>
</dbReference>
<dbReference type="GO" id="GO:0005634">
    <property type="term" value="C:nucleus"/>
    <property type="evidence" value="ECO:0007669"/>
    <property type="project" value="UniProtKB-SubCell"/>
</dbReference>
<evidence type="ECO:0000256" key="8">
    <source>
        <dbReference type="ARBA" id="ARBA00023306"/>
    </source>
</evidence>
<feature type="coiled-coil region" evidence="11">
    <location>
        <begin position="596"/>
        <end position="658"/>
    </location>
</feature>
<comment type="function">
    <text evidence="10">Acts as a component of the essential kinetochore-associated NDC80 complex, which is required for chromosome segregation and spindle checkpoint activity.</text>
</comment>
<keyword evidence="4 10" id="KW-0498">Mitosis</keyword>
<reference evidence="15" key="1">
    <citation type="submission" date="2022-11" db="UniProtKB">
        <authorList>
            <consortium name="WormBaseParasite"/>
        </authorList>
    </citation>
    <scope>IDENTIFICATION</scope>
</reference>
<keyword evidence="6 11" id="KW-0175">Coiled coil</keyword>
<evidence type="ECO:0000256" key="1">
    <source>
        <dbReference type="ARBA" id="ARBA00007050"/>
    </source>
</evidence>
<evidence type="ECO:0000256" key="6">
    <source>
        <dbReference type="ARBA" id="ARBA00023054"/>
    </source>
</evidence>
<feature type="coiled-coil region" evidence="11">
    <location>
        <begin position="419"/>
        <end position="484"/>
    </location>
</feature>
<protein>
    <recommendedName>
        <fullName evidence="10">Kinetochore protein NDC80</fullName>
    </recommendedName>
</protein>